<proteinExistence type="predicted"/>
<accession>A0A0B7BUS8</accession>
<dbReference type="EMBL" id="HACG01049817">
    <property type="protein sequence ID" value="CEK96682.1"/>
    <property type="molecule type" value="Transcribed_RNA"/>
</dbReference>
<sequence>MSYRHTIIEHIFHENLARECTAKMKDMRLPIHESEEIRIALYPGDRPKCSALQTGN</sequence>
<gene>
    <name evidence="1" type="primary">ORF213047</name>
</gene>
<dbReference type="AlphaFoldDB" id="A0A0B7BUS8"/>
<reference evidence="1" key="1">
    <citation type="submission" date="2014-12" db="EMBL/GenBank/DDBJ databases">
        <title>Insight into the proteome of Arion vulgaris.</title>
        <authorList>
            <person name="Aradska J."/>
            <person name="Bulat T."/>
            <person name="Smidak R."/>
            <person name="Sarate P."/>
            <person name="Gangsoo J."/>
            <person name="Sialana F."/>
            <person name="Bilban M."/>
            <person name="Lubec G."/>
        </authorList>
    </citation>
    <scope>NUCLEOTIDE SEQUENCE</scope>
    <source>
        <tissue evidence="1">Skin</tissue>
    </source>
</reference>
<evidence type="ECO:0000313" key="1">
    <source>
        <dbReference type="EMBL" id="CEK96682.1"/>
    </source>
</evidence>
<protein>
    <submittedName>
        <fullName evidence="1">Uncharacterized protein</fullName>
    </submittedName>
</protein>
<organism evidence="1">
    <name type="scientific">Arion vulgaris</name>
    <dbReference type="NCBI Taxonomy" id="1028688"/>
    <lineage>
        <taxon>Eukaryota</taxon>
        <taxon>Metazoa</taxon>
        <taxon>Spiralia</taxon>
        <taxon>Lophotrochozoa</taxon>
        <taxon>Mollusca</taxon>
        <taxon>Gastropoda</taxon>
        <taxon>Heterobranchia</taxon>
        <taxon>Euthyneura</taxon>
        <taxon>Panpulmonata</taxon>
        <taxon>Eupulmonata</taxon>
        <taxon>Stylommatophora</taxon>
        <taxon>Helicina</taxon>
        <taxon>Arionoidea</taxon>
        <taxon>Arionidae</taxon>
        <taxon>Arion</taxon>
    </lineage>
</organism>
<name>A0A0B7BUS8_9EUPU</name>